<proteinExistence type="predicted"/>
<feature type="non-terminal residue" evidence="1">
    <location>
        <position position="1"/>
    </location>
</feature>
<organism evidence="1">
    <name type="scientific">marine sediment metagenome</name>
    <dbReference type="NCBI Taxonomy" id="412755"/>
    <lineage>
        <taxon>unclassified sequences</taxon>
        <taxon>metagenomes</taxon>
        <taxon>ecological metagenomes</taxon>
    </lineage>
</organism>
<reference evidence="1" key="1">
    <citation type="journal article" date="2014" name="Front. Microbiol.">
        <title>High frequency of phylogenetically diverse reductive dehalogenase-homologous genes in deep subseafloor sedimentary metagenomes.</title>
        <authorList>
            <person name="Kawai M."/>
            <person name="Futagami T."/>
            <person name="Toyoda A."/>
            <person name="Takaki Y."/>
            <person name="Nishi S."/>
            <person name="Hori S."/>
            <person name="Arai W."/>
            <person name="Tsubouchi T."/>
            <person name="Morono Y."/>
            <person name="Uchiyama I."/>
            <person name="Ito T."/>
            <person name="Fujiyama A."/>
            <person name="Inagaki F."/>
            <person name="Takami H."/>
        </authorList>
    </citation>
    <scope>NUCLEOTIDE SEQUENCE</scope>
    <source>
        <strain evidence="1">Expedition CK06-06</strain>
    </source>
</reference>
<accession>X1DK06</accession>
<dbReference type="EMBL" id="BART01022468">
    <property type="protein sequence ID" value="GAG96761.1"/>
    <property type="molecule type" value="Genomic_DNA"/>
</dbReference>
<name>X1DK06_9ZZZZ</name>
<dbReference type="AlphaFoldDB" id="X1DK06"/>
<gene>
    <name evidence="1" type="ORF">S01H4_41123</name>
</gene>
<comment type="caution">
    <text evidence="1">The sequence shown here is derived from an EMBL/GenBank/DDBJ whole genome shotgun (WGS) entry which is preliminary data.</text>
</comment>
<sequence>ETLEDDISAGRIQDYILEKPDVEFKTFVNEKLTEEKSNFNVDKLTQLGMKALNKALRTMEREKEV</sequence>
<evidence type="ECO:0000313" key="1">
    <source>
        <dbReference type="EMBL" id="GAG96761.1"/>
    </source>
</evidence>
<protein>
    <submittedName>
        <fullName evidence="1">Uncharacterized protein</fullName>
    </submittedName>
</protein>